<dbReference type="SUPFAM" id="SSF53706">
    <property type="entry name" value="Formate dehydrogenase/DMSO reductase, domains 1-3"/>
    <property type="match status" value="1"/>
</dbReference>
<dbReference type="KEGG" id="tpro:Ga0080559_TMP3700"/>
<dbReference type="EMBL" id="CP014796">
    <property type="protein sequence ID" value="APX24496.1"/>
    <property type="molecule type" value="Genomic_DNA"/>
</dbReference>
<evidence type="ECO:0000256" key="1">
    <source>
        <dbReference type="ARBA" id="ARBA00001942"/>
    </source>
</evidence>
<dbReference type="InterPro" id="IPR006657">
    <property type="entry name" value="MoPterin_dinucl-bd_dom"/>
</dbReference>
<dbReference type="SUPFAM" id="SSF50692">
    <property type="entry name" value="ADC-like"/>
    <property type="match status" value="1"/>
</dbReference>
<comment type="cofactor">
    <cofactor evidence="1">
        <name>Mo-bis(molybdopterin guanine dinucleotide)</name>
        <dbReference type="ChEBI" id="CHEBI:60539"/>
    </cofactor>
</comment>
<organism evidence="10 11">
    <name type="scientific">Salipiger profundus</name>
    <dbReference type="NCBI Taxonomy" id="1229727"/>
    <lineage>
        <taxon>Bacteria</taxon>
        <taxon>Pseudomonadati</taxon>
        <taxon>Pseudomonadota</taxon>
        <taxon>Alphaproteobacteria</taxon>
        <taxon>Rhodobacterales</taxon>
        <taxon>Roseobacteraceae</taxon>
        <taxon>Salipiger</taxon>
    </lineage>
</organism>
<dbReference type="OrthoDB" id="9759518at2"/>
<dbReference type="Gene3D" id="2.40.40.20">
    <property type="match status" value="1"/>
</dbReference>
<evidence type="ECO:0000313" key="10">
    <source>
        <dbReference type="EMBL" id="APX24496.1"/>
    </source>
</evidence>
<dbReference type="GO" id="GO:0016491">
    <property type="term" value="F:oxidoreductase activity"/>
    <property type="evidence" value="ECO:0007669"/>
    <property type="project" value="UniProtKB-KW"/>
</dbReference>
<evidence type="ECO:0000313" key="11">
    <source>
        <dbReference type="Proteomes" id="UP000186559"/>
    </source>
</evidence>
<evidence type="ECO:0000259" key="9">
    <source>
        <dbReference type="Pfam" id="PF18364"/>
    </source>
</evidence>
<keyword evidence="3" id="KW-0500">Molybdenum</keyword>
<dbReference type="AlphaFoldDB" id="A0A1U7D8V6"/>
<sequence>MRTGYFIAQGATESFRSTSLTTKRVPDVPISSTHWGTFHADAPDGQTLRVTPFERDENPSELISALPEYRTHATRVRRPAVRQGWLEGRAGDVVPGRGADPFVEVDWDMALDLVAAELGRVKQDHGNGAIFAGSYGWSSAGRFHHAKTQLKRFMNAFGGAVEQRDNYSFGAGMVLLPHVVGDIELLYGPATGWDAIAEGADLFVSFGGLPARNGQIESGGVGAHVQQGFRDAFRAKGGRFVNVSPMRSDAEPVDDWIALRPGTDTAMILALCHELDRQGLADHGFLARYTSGSDRFLDYLRNGNGGQAFDADWAARICDIPAERIRSLATEMASSRCFLNMNWSLQRADFGEQCFWSCIALAAMLGRIGLPGQGLGFGFGSMNGMGNPVSRLPSPGLPTLSNPLGDFIPVARVTDYLLGEVRDMDYNGQRLTLPAPRLVYWAGGNPFHHHQDINRLLRGWALPETIVVHEHVWTATARHADIVLPATMGVERDDISTSSNDRYLVAMRKAVAPLGEARDDYAIFSALAARLGIAETFTEGRGADAWIAFLYEQTRGKAAERGVDMPDFAAWREAGFYEKPAPAESYTSFAAFRRDPDAFPLRTPSGRIELFSETIAGFGYDDCPPHPSWLPPREALSSPRVRRFPLHLLTTQPAHRLHGQLDPVGTSRASKIFGREPLHIHPATAAQRGLKEGDIVRVWNDRGACLAGVLTDPAMRPDVVRMATGAWYDPLLPGQPGCLDLHGNPNVLTHDRPSSSLSQGPAAQSCLVEVEAWRSQVPQIRVHSAPNFAVGRVTTKQSRDKRADPLPQQE</sequence>
<dbReference type="Gene3D" id="3.40.228.10">
    <property type="entry name" value="Dimethylsulfoxide Reductase, domain 2"/>
    <property type="match status" value="1"/>
</dbReference>
<evidence type="ECO:0000256" key="2">
    <source>
        <dbReference type="ARBA" id="ARBA00010312"/>
    </source>
</evidence>
<dbReference type="Pfam" id="PF18364">
    <property type="entry name" value="Molybdopterin_N"/>
    <property type="match status" value="1"/>
</dbReference>
<comment type="similarity">
    <text evidence="2">Belongs to the prokaryotic molybdopterin-containing oxidoreductase family.</text>
</comment>
<dbReference type="Pfam" id="PF00384">
    <property type="entry name" value="Molybdopterin"/>
    <property type="match status" value="1"/>
</dbReference>
<dbReference type="InterPro" id="IPR041460">
    <property type="entry name" value="Molybdopterin_N"/>
</dbReference>
<evidence type="ECO:0000256" key="5">
    <source>
        <dbReference type="ARBA" id="ARBA00023002"/>
    </source>
</evidence>
<feature type="region of interest" description="Disordered" evidence="6">
    <location>
        <begin position="791"/>
        <end position="810"/>
    </location>
</feature>
<protein>
    <submittedName>
        <fullName evidence="10">Biotin/methionine sulfoxide reductase</fullName>
    </submittedName>
</protein>
<dbReference type="STRING" id="1229727.Ga0080559_TMP3700"/>
<dbReference type="GO" id="GO:0030288">
    <property type="term" value="C:outer membrane-bounded periplasmic space"/>
    <property type="evidence" value="ECO:0007669"/>
    <property type="project" value="TreeGrafter"/>
</dbReference>
<dbReference type="InterPro" id="IPR041954">
    <property type="entry name" value="CT_DMSOR/BSOR/TMAOR"/>
</dbReference>
<evidence type="ECO:0000256" key="6">
    <source>
        <dbReference type="SAM" id="MobiDB-lite"/>
    </source>
</evidence>
<feature type="domain" description="Molybdopterin oxidoreductase" evidence="7">
    <location>
        <begin position="75"/>
        <end position="529"/>
    </location>
</feature>
<gene>
    <name evidence="10" type="ORF">Ga0080559_TMP3700</name>
</gene>
<accession>A0A1U7D8V6</accession>
<evidence type="ECO:0000259" key="8">
    <source>
        <dbReference type="Pfam" id="PF01568"/>
    </source>
</evidence>
<dbReference type="Gene3D" id="3.90.55.10">
    <property type="entry name" value="Dimethylsulfoxide Reductase, domain 3"/>
    <property type="match status" value="1"/>
</dbReference>
<dbReference type="GO" id="GO:0009055">
    <property type="term" value="F:electron transfer activity"/>
    <property type="evidence" value="ECO:0007669"/>
    <property type="project" value="TreeGrafter"/>
</dbReference>
<evidence type="ECO:0000256" key="3">
    <source>
        <dbReference type="ARBA" id="ARBA00022505"/>
    </source>
</evidence>
<dbReference type="Proteomes" id="UP000186559">
    <property type="component" value="Chromosome"/>
</dbReference>
<dbReference type="CDD" id="cd02793">
    <property type="entry name" value="MopB_CT_DMSOR-BSOR-TMAOR"/>
    <property type="match status" value="1"/>
</dbReference>
<keyword evidence="5" id="KW-0560">Oxidoreductase</keyword>
<dbReference type="InterPro" id="IPR050612">
    <property type="entry name" value="Prok_Mopterin_Oxidored"/>
</dbReference>
<dbReference type="Pfam" id="PF01568">
    <property type="entry name" value="Molydop_binding"/>
    <property type="match status" value="1"/>
</dbReference>
<name>A0A1U7D8V6_9RHOB</name>
<evidence type="ECO:0000259" key="7">
    <source>
        <dbReference type="Pfam" id="PF00384"/>
    </source>
</evidence>
<keyword evidence="11" id="KW-1185">Reference proteome</keyword>
<dbReference type="PANTHER" id="PTHR43742">
    <property type="entry name" value="TRIMETHYLAMINE-N-OXIDE REDUCTASE"/>
    <property type="match status" value="1"/>
</dbReference>
<dbReference type="GO" id="GO:0030151">
    <property type="term" value="F:molybdenum ion binding"/>
    <property type="evidence" value="ECO:0007669"/>
    <property type="project" value="TreeGrafter"/>
</dbReference>
<dbReference type="Gene3D" id="3.40.50.740">
    <property type="match status" value="1"/>
</dbReference>
<evidence type="ECO:0000256" key="4">
    <source>
        <dbReference type="ARBA" id="ARBA00022723"/>
    </source>
</evidence>
<dbReference type="GO" id="GO:0009061">
    <property type="term" value="P:anaerobic respiration"/>
    <property type="evidence" value="ECO:0007669"/>
    <property type="project" value="TreeGrafter"/>
</dbReference>
<feature type="domain" description="Molybdopterin dinucleotide-binding" evidence="8">
    <location>
        <begin position="646"/>
        <end position="766"/>
    </location>
</feature>
<dbReference type="PANTHER" id="PTHR43742:SF10">
    <property type="entry name" value="TRIMETHYLAMINE-N-OXIDE REDUCTASE 2"/>
    <property type="match status" value="1"/>
</dbReference>
<proteinExistence type="inferred from homology"/>
<dbReference type="InterPro" id="IPR009010">
    <property type="entry name" value="Asp_de-COase-like_dom_sf"/>
</dbReference>
<feature type="domain" description="Molybdopterin oxidoreductase N-terminal" evidence="9">
    <location>
        <begin position="31"/>
        <end position="68"/>
    </location>
</feature>
<keyword evidence="4" id="KW-0479">Metal-binding</keyword>
<dbReference type="GO" id="GO:0043546">
    <property type="term" value="F:molybdopterin cofactor binding"/>
    <property type="evidence" value="ECO:0007669"/>
    <property type="project" value="InterPro"/>
</dbReference>
<dbReference type="InterPro" id="IPR006656">
    <property type="entry name" value="Mopterin_OxRdtase"/>
</dbReference>
<reference evidence="10 11" key="1">
    <citation type="submission" date="2016-03" db="EMBL/GenBank/DDBJ databases">
        <title>Deep-sea bacteria in the southern Pacific.</title>
        <authorList>
            <person name="Tang K."/>
        </authorList>
    </citation>
    <scope>NUCLEOTIDE SEQUENCE [LARGE SCALE GENOMIC DNA]</scope>
    <source>
        <strain evidence="10 11">JLT2016</strain>
    </source>
</reference>